<sequence>MMRCLKFRRNLFRASSKALWVVCHSKLLKTLKRRSSKDAIKREERKIITIQKRQRKKCCLIADKIQREPHQIQP</sequence>
<reference evidence="1" key="1">
    <citation type="submission" date="2015-10" db="EMBL/GenBank/DDBJ databases">
        <title>EvidentialGene: Evidence-directed Construction of Complete mRNA Transcriptomes without Genomes.</title>
        <authorList>
            <person name="Gilbert D.G."/>
        </authorList>
    </citation>
    <scope>NUCLEOTIDE SEQUENCE</scope>
</reference>
<organism evidence="1">
    <name type="scientific">Daphnia magna</name>
    <dbReference type="NCBI Taxonomy" id="35525"/>
    <lineage>
        <taxon>Eukaryota</taxon>
        <taxon>Metazoa</taxon>
        <taxon>Ecdysozoa</taxon>
        <taxon>Arthropoda</taxon>
        <taxon>Crustacea</taxon>
        <taxon>Branchiopoda</taxon>
        <taxon>Diplostraca</taxon>
        <taxon>Cladocera</taxon>
        <taxon>Anomopoda</taxon>
        <taxon>Daphniidae</taxon>
        <taxon>Daphnia</taxon>
    </lineage>
</organism>
<protein>
    <submittedName>
        <fullName evidence="1">Uncharacterized protein</fullName>
    </submittedName>
</protein>
<dbReference type="AlphaFoldDB" id="A0A0P6IGE9"/>
<evidence type="ECO:0000313" key="1">
    <source>
        <dbReference type="EMBL" id="JAN63420.1"/>
    </source>
</evidence>
<accession>A0A0P6IGE9</accession>
<proteinExistence type="predicted"/>
<name>A0A0P6IGE9_9CRUS</name>
<dbReference type="EMBL" id="GDIQ01031317">
    <property type="protein sequence ID" value="JAN63420.1"/>
    <property type="molecule type" value="Transcribed_RNA"/>
</dbReference>